<dbReference type="PANTHER" id="PTHR21137:SF43">
    <property type="entry name" value="ODORANT RECEPTOR 47A-RELATED"/>
    <property type="match status" value="1"/>
</dbReference>
<keyword evidence="7" id="KW-0675">Receptor</keyword>
<protein>
    <submittedName>
        <fullName evidence="9">Uncharacterized protein</fullName>
    </submittedName>
</protein>
<comment type="caution">
    <text evidence="9">The sequence shown here is derived from an EMBL/GenBank/DDBJ whole genome shotgun (WGS) entry which is preliminary data.</text>
</comment>
<dbReference type="GO" id="GO:0005549">
    <property type="term" value="F:odorant binding"/>
    <property type="evidence" value="ECO:0007669"/>
    <property type="project" value="InterPro"/>
</dbReference>
<dbReference type="AlphaFoldDB" id="A0A8K0CTI4"/>
<dbReference type="PANTHER" id="PTHR21137">
    <property type="entry name" value="ODORANT RECEPTOR"/>
    <property type="match status" value="1"/>
</dbReference>
<dbReference type="GO" id="GO:0005886">
    <property type="term" value="C:plasma membrane"/>
    <property type="evidence" value="ECO:0007669"/>
    <property type="project" value="TreeGrafter"/>
</dbReference>
<evidence type="ECO:0000313" key="10">
    <source>
        <dbReference type="Proteomes" id="UP000801492"/>
    </source>
</evidence>
<accession>A0A8K0CTI4</accession>
<keyword evidence="10" id="KW-1185">Reference proteome</keyword>
<dbReference type="Pfam" id="PF02949">
    <property type="entry name" value="7tm_6"/>
    <property type="match status" value="1"/>
</dbReference>
<dbReference type="EMBL" id="VTPC01042306">
    <property type="protein sequence ID" value="KAF2890981.1"/>
    <property type="molecule type" value="Genomic_DNA"/>
</dbReference>
<evidence type="ECO:0000256" key="7">
    <source>
        <dbReference type="ARBA" id="ARBA00023170"/>
    </source>
</evidence>
<evidence type="ECO:0000256" key="8">
    <source>
        <dbReference type="ARBA" id="ARBA00023224"/>
    </source>
</evidence>
<sequence>PVSRVKVRHAAVFSLLTLQLSFYCISANYIADKVLAVSDAVYFSNWYSRCFPSLKVPLTIMIQNAQNEITIKAGGIITINAETVVNVSIKGSMVWMFYNEKIKIQIILTQHL</sequence>
<keyword evidence="6" id="KW-0472">Membrane</keyword>
<reference evidence="9" key="1">
    <citation type="submission" date="2019-08" db="EMBL/GenBank/DDBJ databases">
        <title>The genome of the North American firefly Photinus pyralis.</title>
        <authorList>
            <consortium name="Photinus pyralis genome working group"/>
            <person name="Fallon T.R."/>
            <person name="Sander Lower S.E."/>
            <person name="Weng J.-K."/>
        </authorList>
    </citation>
    <scope>NUCLEOTIDE SEQUENCE</scope>
    <source>
        <strain evidence="9">TRF0915ILg1</strain>
        <tissue evidence="9">Whole body</tissue>
    </source>
</reference>
<proteinExistence type="predicted"/>
<evidence type="ECO:0000256" key="2">
    <source>
        <dbReference type="ARBA" id="ARBA00022606"/>
    </source>
</evidence>
<organism evidence="9 10">
    <name type="scientific">Ignelater luminosus</name>
    <name type="common">Cucubano</name>
    <name type="synonym">Pyrophorus luminosus</name>
    <dbReference type="NCBI Taxonomy" id="2038154"/>
    <lineage>
        <taxon>Eukaryota</taxon>
        <taxon>Metazoa</taxon>
        <taxon>Ecdysozoa</taxon>
        <taxon>Arthropoda</taxon>
        <taxon>Hexapoda</taxon>
        <taxon>Insecta</taxon>
        <taxon>Pterygota</taxon>
        <taxon>Neoptera</taxon>
        <taxon>Endopterygota</taxon>
        <taxon>Coleoptera</taxon>
        <taxon>Polyphaga</taxon>
        <taxon>Elateriformia</taxon>
        <taxon>Elateroidea</taxon>
        <taxon>Elateridae</taxon>
        <taxon>Agrypninae</taxon>
        <taxon>Pyrophorini</taxon>
        <taxon>Ignelater</taxon>
    </lineage>
</organism>
<feature type="non-terminal residue" evidence="9">
    <location>
        <position position="112"/>
    </location>
</feature>
<keyword evidence="2" id="KW-0716">Sensory transduction</keyword>
<gene>
    <name evidence="9" type="ORF">ILUMI_15192</name>
</gene>
<evidence type="ECO:0000256" key="1">
    <source>
        <dbReference type="ARBA" id="ARBA00004141"/>
    </source>
</evidence>
<comment type="subcellular location">
    <subcellularLocation>
        <location evidence="1">Membrane</location>
        <topology evidence="1">Multi-pass membrane protein</topology>
    </subcellularLocation>
</comment>
<keyword evidence="8" id="KW-0807">Transducer</keyword>
<evidence type="ECO:0000256" key="5">
    <source>
        <dbReference type="ARBA" id="ARBA00022989"/>
    </source>
</evidence>
<dbReference type="GO" id="GO:0007165">
    <property type="term" value="P:signal transduction"/>
    <property type="evidence" value="ECO:0007669"/>
    <property type="project" value="UniProtKB-KW"/>
</dbReference>
<keyword evidence="4" id="KW-0552">Olfaction</keyword>
<dbReference type="InterPro" id="IPR004117">
    <property type="entry name" value="7tm6_olfct_rcpt"/>
</dbReference>
<name>A0A8K0CTI4_IGNLU</name>
<dbReference type="Proteomes" id="UP000801492">
    <property type="component" value="Unassembled WGS sequence"/>
</dbReference>
<evidence type="ECO:0000256" key="6">
    <source>
        <dbReference type="ARBA" id="ARBA00023136"/>
    </source>
</evidence>
<evidence type="ECO:0000313" key="9">
    <source>
        <dbReference type="EMBL" id="KAF2890981.1"/>
    </source>
</evidence>
<keyword evidence="5" id="KW-1133">Transmembrane helix</keyword>
<evidence type="ECO:0000256" key="4">
    <source>
        <dbReference type="ARBA" id="ARBA00022725"/>
    </source>
</evidence>
<dbReference type="GO" id="GO:0004984">
    <property type="term" value="F:olfactory receptor activity"/>
    <property type="evidence" value="ECO:0007669"/>
    <property type="project" value="InterPro"/>
</dbReference>
<keyword evidence="3" id="KW-0812">Transmembrane</keyword>
<evidence type="ECO:0000256" key="3">
    <source>
        <dbReference type="ARBA" id="ARBA00022692"/>
    </source>
</evidence>